<keyword evidence="1" id="KW-0812">Transmembrane</keyword>
<dbReference type="RefSeq" id="WP_265365573.1">
    <property type="nucleotide sequence ID" value="NZ_JAMQPM010000110.1"/>
</dbReference>
<evidence type="ECO:0000313" key="2">
    <source>
        <dbReference type="EMBL" id="MCW7528575.1"/>
    </source>
</evidence>
<sequence length="65" mass="7521">GASLMATIFYLEWLLTVSQVSSMLKLFYGVEGFNKKLNELLDSIFLSIIPLFANHYFLIVLYDLR</sequence>
<reference evidence="2 3" key="1">
    <citation type="submission" date="2022-06" db="EMBL/GenBank/DDBJ databases">
        <title>Leptospira isolates from biofilms formed at urban environments.</title>
        <authorList>
            <person name="Ribeiro P.S."/>
            <person name="Sousa T."/>
            <person name="Carvalho N."/>
            <person name="Aburjaile F."/>
            <person name="Neves F."/>
            <person name="Oliveira D."/>
            <person name="Blanco L."/>
            <person name="Lima J."/>
            <person name="Costa F."/>
            <person name="Brenig B."/>
            <person name="Soares S."/>
            <person name="Ramos R."/>
            <person name="Goes-Neto A."/>
            <person name="Matiuzzi M."/>
            <person name="Azevedo V."/>
            <person name="Ristow P."/>
        </authorList>
    </citation>
    <scope>NUCLEOTIDE SEQUENCE [LARGE SCALE GENOMIC DNA]</scope>
    <source>
        <strain evidence="2 3">VSF19</strain>
    </source>
</reference>
<keyword evidence="1" id="KW-1133">Transmembrane helix</keyword>
<keyword evidence="3" id="KW-1185">Reference proteome</keyword>
<proteinExistence type="predicted"/>
<evidence type="ECO:0000256" key="1">
    <source>
        <dbReference type="SAM" id="Phobius"/>
    </source>
</evidence>
<feature type="non-terminal residue" evidence="2">
    <location>
        <position position="1"/>
    </location>
</feature>
<name>A0ABT3MNW0_9LEPT</name>
<keyword evidence="1" id="KW-0472">Membrane</keyword>
<dbReference type="EMBL" id="JAMQPM010000110">
    <property type="protein sequence ID" value="MCW7528575.1"/>
    <property type="molecule type" value="Genomic_DNA"/>
</dbReference>
<comment type="caution">
    <text evidence="2">The sequence shown here is derived from an EMBL/GenBank/DDBJ whole genome shotgun (WGS) entry which is preliminary data.</text>
</comment>
<feature type="transmembrane region" description="Helical" evidence="1">
    <location>
        <begin position="40"/>
        <end position="62"/>
    </location>
</feature>
<evidence type="ECO:0000313" key="3">
    <source>
        <dbReference type="Proteomes" id="UP001208912"/>
    </source>
</evidence>
<organism evidence="2 3">
    <name type="scientific">Leptospira soteropolitanensis</name>
    <dbReference type="NCBI Taxonomy" id="2950025"/>
    <lineage>
        <taxon>Bacteria</taxon>
        <taxon>Pseudomonadati</taxon>
        <taxon>Spirochaetota</taxon>
        <taxon>Spirochaetia</taxon>
        <taxon>Leptospirales</taxon>
        <taxon>Leptospiraceae</taxon>
        <taxon>Leptospira</taxon>
    </lineage>
</organism>
<gene>
    <name evidence="2" type="ORF">ND861_19620</name>
</gene>
<dbReference type="Proteomes" id="UP001208912">
    <property type="component" value="Unassembled WGS sequence"/>
</dbReference>
<accession>A0ABT3MNW0</accession>
<protein>
    <submittedName>
        <fullName evidence="2">Uncharacterized protein</fullName>
    </submittedName>
</protein>